<dbReference type="Pfam" id="PF13403">
    <property type="entry name" value="Hint_2"/>
    <property type="match status" value="1"/>
</dbReference>
<organism evidence="2 3">
    <name type="scientific">Bombella apis</name>
    <dbReference type="NCBI Taxonomy" id="1785988"/>
    <lineage>
        <taxon>Bacteria</taxon>
        <taxon>Pseudomonadati</taxon>
        <taxon>Pseudomonadota</taxon>
        <taxon>Alphaproteobacteria</taxon>
        <taxon>Acetobacterales</taxon>
        <taxon>Acetobacteraceae</taxon>
        <taxon>Bombella</taxon>
    </lineage>
</organism>
<evidence type="ECO:0000259" key="1">
    <source>
        <dbReference type="Pfam" id="PF13403"/>
    </source>
</evidence>
<evidence type="ECO:0000313" key="2">
    <source>
        <dbReference type="EMBL" id="MBE1722806.1"/>
    </source>
</evidence>
<dbReference type="InterPro" id="IPR028992">
    <property type="entry name" value="Hedgehog/Intein_dom"/>
</dbReference>
<sequence length="563" mass="61875">MSITWEKPQKYSNLSPDTGGGNTAGLPGFWFGPETLPNPATGNVFNTRLTATNQLTSAQPIYQLAMVQGVNISQSGDKAVVLMHIPNTNVFAVTYLSYVGSFTYRDVIPPTPSVVAEFAIKNVQFIKQIGDGQQYAPLPPDEQQTYLGLSNLAAAVQTGKHYLYLQLVPNTGFDSLNQGSPATPGSPVTLSNVDWTFDTGVTNIDIACFLPGSMIMTDAGPRAVETLAVGDLVLTGPDGNQKLEPITWAGRGRIDVQPHLPDDRAGYAVCIRKNALGDGCPDADLYVTSEHTLYLDGHFVPVRMLVNHRSIHYDRERLSYDYYHFETAEHSIVRANSVMTESYLSGSSRRNFHEMTFLQEGNVVAFPPSKSWEKDACAPLTVDTASIRPLHEALDERARALGFARQVPPVSLVQDSDFHLVTNAGDVLYPVRRIQDRAIFLLPEGVTALYLRSRTSRPCDTIGPYVDDRRFLGVLVGAVELYQEKQTHSLTSHMLDPHASGWDVVENSPCRWTNGNALLSLEEFPAIHERDMLSIQLLAEGPYVDEAGITQPTIALPESVAQR</sequence>
<dbReference type="RefSeq" id="WP_192847974.1">
    <property type="nucleotide sequence ID" value="NZ_JADAQV010000001.1"/>
</dbReference>
<name>A0ABR9MN51_9PROT</name>
<protein>
    <submittedName>
        <fullName evidence="2">Hint domain-containing protein</fullName>
    </submittedName>
</protein>
<dbReference type="InterPro" id="IPR036844">
    <property type="entry name" value="Hint_dom_sf"/>
</dbReference>
<dbReference type="Proteomes" id="UP000599085">
    <property type="component" value="Unassembled WGS sequence"/>
</dbReference>
<evidence type="ECO:0000313" key="3">
    <source>
        <dbReference type="Proteomes" id="UP000599085"/>
    </source>
</evidence>
<accession>A0ABR9MN51</accession>
<comment type="caution">
    <text evidence="2">The sequence shown here is derived from an EMBL/GenBank/DDBJ whole genome shotgun (WGS) entry which is preliminary data.</text>
</comment>
<keyword evidence="3" id="KW-1185">Reference proteome</keyword>
<gene>
    <name evidence="2" type="ORF">IGM82_00030</name>
</gene>
<reference evidence="2 3" key="1">
    <citation type="submission" date="2020-09" db="EMBL/GenBank/DDBJ databases">
        <title>Bombella mellium and Bombella favum sp. nov., two novel species isolated from honey of Apis mellifera.</title>
        <authorList>
            <person name="Hilgarth M."/>
            <person name="Redwitz J."/>
            <person name="Ehrmann M.A."/>
            <person name="Vogel R.F."/>
            <person name="Jakob F."/>
        </authorList>
    </citation>
    <scope>NUCLEOTIDE SEQUENCE [LARGE SCALE GENOMIC DNA]</scope>
    <source>
        <strain evidence="2 3">MRM1</strain>
    </source>
</reference>
<proteinExistence type="predicted"/>
<dbReference type="EMBL" id="JADAQV010000001">
    <property type="protein sequence ID" value="MBE1722806.1"/>
    <property type="molecule type" value="Genomic_DNA"/>
</dbReference>
<dbReference type="Gene3D" id="2.170.16.10">
    <property type="entry name" value="Hedgehog/Intein (Hint) domain"/>
    <property type="match status" value="1"/>
</dbReference>
<dbReference type="SUPFAM" id="SSF51294">
    <property type="entry name" value="Hedgehog/intein (Hint) domain"/>
    <property type="match status" value="1"/>
</dbReference>
<feature type="domain" description="Hedgehog/Intein (Hint)" evidence="1">
    <location>
        <begin position="208"/>
        <end position="346"/>
    </location>
</feature>